<feature type="region of interest" description="Disordered" evidence="1">
    <location>
        <begin position="87"/>
        <end position="110"/>
    </location>
</feature>
<dbReference type="EMBL" id="JACHMP010000001">
    <property type="protein sequence ID" value="MBB5818918.1"/>
    <property type="molecule type" value="Genomic_DNA"/>
</dbReference>
<evidence type="ECO:0000313" key="3">
    <source>
        <dbReference type="Proteomes" id="UP000540685"/>
    </source>
</evidence>
<reference evidence="2 3" key="1">
    <citation type="submission" date="2020-08" db="EMBL/GenBank/DDBJ databases">
        <title>Sequencing the genomes of 1000 actinobacteria strains.</title>
        <authorList>
            <person name="Klenk H.-P."/>
        </authorList>
    </citation>
    <scope>NUCLEOTIDE SEQUENCE [LARGE SCALE GENOMIC DNA]</scope>
    <source>
        <strain evidence="2 3">DSM 46887</strain>
    </source>
</reference>
<accession>A0A7W9IF11</accession>
<feature type="compositionally biased region" description="Polar residues" evidence="1">
    <location>
        <begin position="90"/>
        <end position="100"/>
    </location>
</feature>
<dbReference type="RefSeq" id="WP_184548872.1">
    <property type="nucleotide sequence ID" value="NZ_JACHMP010000001.1"/>
</dbReference>
<sequence>MALGDQGIVLGQHEQLAEHGQLGGQLFQIPQESFDALKAECGDIGGASMRGVGQHPHELHGLGTQHADIGLINHGLVTAAALRQKVQRGITHSDSPSKSACSLYEPACSP</sequence>
<gene>
    <name evidence="2" type="ORF">F4562_001980</name>
</gene>
<evidence type="ECO:0000256" key="1">
    <source>
        <dbReference type="SAM" id="MobiDB-lite"/>
    </source>
</evidence>
<evidence type="ECO:0000313" key="2">
    <source>
        <dbReference type="EMBL" id="MBB5818918.1"/>
    </source>
</evidence>
<protein>
    <submittedName>
        <fullName evidence="2">Uncharacterized protein</fullName>
    </submittedName>
</protein>
<organism evidence="2 3">
    <name type="scientific">Streptosporangium becharense</name>
    <dbReference type="NCBI Taxonomy" id="1816182"/>
    <lineage>
        <taxon>Bacteria</taxon>
        <taxon>Bacillati</taxon>
        <taxon>Actinomycetota</taxon>
        <taxon>Actinomycetes</taxon>
        <taxon>Streptosporangiales</taxon>
        <taxon>Streptosporangiaceae</taxon>
        <taxon>Streptosporangium</taxon>
    </lineage>
</organism>
<keyword evidence="3" id="KW-1185">Reference proteome</keyword>
<dbReference type="AlphaFoldDB" id="A0A7W9IF11"/>
<proteinExistence type="predicted"/>
<dbReference type="Proteomes" id="UP000540685">
    <property type="component" value="Unassembled WGS sequence"/>
</dbReference>
<name>A0A7W9IF11_9ACTN</name>
<comment type="caution">
    <text evidence="2">The sequence shown here is derived from an EMBL/GenBank/DDBJ whole genome shotgun (WGS) entry which is preliminary data.</text>
</comment>